<keyword evidence="13 18" id="KW-0472">Membrane</keyword>
<evidence type="ECO:0000313" key="20">
    <source>
        <dbReference type="EMBL" id="GAA0169059.1"/>
    </source>
</evidence>
<evidence type="ECO:0000256" key="4">
    <source>
        <dbReference type="ARBA" id="ARBA00022614"/>
    </source>
</evidence>
<accession>A0AAV3QZK0</accession>
<feature type="binding site" evidence="17">
    <location>
        <position position="373"/>
    </location>
    <ligand>
        <name>ATP</name>
        <dbReference type="ChEBI" id="CHEBI:30616"/>
    </ligand>
</feature>
<evidence type="ECO:0000256" key="10">
    <source>
        <dbReference type="ARBA" id="ARBA00022777"/>
    </source>
</evidence>
<evidence type="ECO:0000313" key="21">
    <source>
        <dbReference type="Proteomes" id="UP001454036"/>
    </source>
</evidence>
<evidence type="ECO:0000256" key="8">
    <source>
        <dbReference type="ARBA" id="ARBA00022737"/>
    </source>
</evidence>
<keyword evidence="6 18" id="KW-0812">Transmembrane</keyword>
<dbReference type="Gene3D" id="3.30.200.20">
    <property type="entry name" value="Phosphorylase Kinase, domain 1"/>
    <property type="match status" value="1"/>
</dbReference>
<dbReference type="Gene3D" id="3.80.10.10">
    <property type="entry name" value="Ribonuclease Inhibitor"/>
    <property type="match status" value="1"/>
</dbReference>
<proteinExistence type="predicted"/>
<evidence type="ECO:0000256" key="1">
    <source>
        <dbReference type="ARBA" id="ARBA00004370"/>
    </source>
</evidence>
<dbReference type="InterPro" id="IPR051809">
    <property type="entry name" value="Plant_receptor-like_S/T_kinase"/>
</dbReference>
<evidence type="ECO:0000256" key="7">
    <source>
        <dbReference type="ARBA" id="ARBA00022729"/>
    </source>
</evidence>
<gene>
    <name evidence="20" type="ORF">LIER_23622</name>
</gene>
<evidence type="ECO:0000256" key="11">
    <source>
        <dbReference type="ARBA" id="ARBA00022840"/>
    </source>
</evidence>
<evidence type="ECO:0000256" key="14">
    <source>
        <dbReference type="ARBA" id="ARBA00023180"/>
    </source>
</evidence>
<dbReference type="FunFam" id="3.80.10.10:FF:000041">
    <property type="entry name" value="LRR receptor-like serine/threonine-protein kinase ERECTA"/>
    <property type="match status" value="1"/>
</dbReference>
<reference evidence="20 21" key="1">
    <citation type="submission" date="2024-01" db="EMBL/GenBank/DDBJ databases">
        <title>The complete chloroplast genome sequence of Lithospermum erythrorhizon: insights into the phylogenetic relationship among Boraginaceae species and the maternal lineages of purple gromwells.</title>
        <authorList>
            <person name="Okada T."/>
            <person name="Watanabe K."/>
        </authorList>
    </citation>
    <scope>NUCLEOTIDE SEQUENCE [LARGE SCALE GENOMIC DNA]</scope>
</reference>
<keyword evidence="3" id="KW-0723">Serine/threonine-protein kinase</keyword>
<feature type="transmembrane region" description="Helical" evidence="18">
    <location>
        <begin position="286"/>
        <end position="309"/>
    </location>
</feature>
<evidence type="ECO:0000256" key="17">
    <source>
        <dbReference type="PROSITE-ProRule" id="PRU10141"/>
    </source>
</evidence>
<keyword evidence="8" id="KW-0677">Repeat</keyword>
<evidence type="ECO:0000256" key="18">
    <source>
        <dbReference type="SAM" id="Phobius"/>
    </source>
</evidence>
<comment type="caution">
    <text evidence="20">The sequence shown here is derived from an EMBL/GenBank/DDBJ whole genome shotgun (WGS) entry which is preliminary data.</text>
</comment>
<comment type="catalytic activity">
    <reaction evidence="15">
        <text>L-threonyl-[protein] + ATP = O-phospho-L-threonyl-[protein] + ADP + H(+)</text>
        <dbReference type="Rhea" id="RHEA:46608"/>
        <dbReference type="Rhea" id="RHEA-COMP:11060"/>
        <dbReference type="Rhea" id="RHEA-COMP:11605"/>
        <dbReference type="ChEBI" id="CHEBI:15378"/>
        <dbReference type="ChEBI" id="CHEBI:30013"/>
        <dbReference type="ChEBI" id="CHEBI:30616"/>
        <dbReference type="ChEBI" id="CHEBI:61977"/>
        <dbReference type="ChEBI" id="CHEBI:456216"/>
        <dbReference type="EC" id="2.7.11.1"/>
    </reaction>
</comment>
<evidence type="ECO:0000256" key="3">
    <source>
        <dbReference type="ARBA" id="ARBA00022527"/>
    </source>
</evidence>
<feature type="domain" description="Protein kinase" evidence="19">
    <location>
        <begin position="345"/>
        <end position="523"/>
    </location>
</feature>
<name>A0AAV3QZK0_LITER</name>
<dbReference type="Proteomes" id="UP001454036">
    <property type="component" value="Unassembled WGS sequence"/>
</dbReference>
<dbReference type="PROSITE" id="PS00108">
    <property type="entry name" value="PROTEIN_KINASE_ST"/>
    <property type="match status" value="1"/>
</dbReference>
<dbReference type="SMART" id="SM00220">
    <property type="entry name" value="S_TKc"/>
    <property type="match status" value="1"/>
</dbReference>
<evidence type="ECO:0000256" key="13">
    <source>
        <dbReference type="ARBA" id="ARBA00023136"/>
    </source>
</evidence>
<comment type="catalytic activity">
    <reaction evidence="16">
        <text>L-seryl-[protein] + ATP = O-phospho-L-seryl-[protein] + ADP + H(+)</text>
        <dbReference type="Rhea" id="RHEA:17989"/>
        <dbReference type="Rhea" id="RHEA-COMP:9863"/>
        <dbReference type="Rhea" id="RHEA-COMP:11604"/>
        <dbReference type="ChEBI" id="CHEBI:15378"/>
        <dbReference type="ChEBI" id="CHEBI:29999"/>
        <dbReference type="ChEBI" id="CHEBI:30616"/>
        <dbReference type="ChEBI" id="CHEBI:83421"/>
        <dbReference type="ChEBI" id="CHEBI:456216"/>
        <dbReference type="EC" id="2.7.11.1"/>
    </reaction>
</comment>
<dbReference type="AlphaFoldDB" id="A0AAV3QZK0"/>
<evidence type="ECO:0000256" key="9">
    <source>
        <dbReference type="ARBA" id="ARBA00022741"/>
    </source>
</evidence>
<dbReference type="Pfam" id="PF00069">
    <property type="entry name" value="Pkinase"/>
    <property type="match status" value="1"/>
</dbReference>
<keyword evidence="4" id="KW-0433">Leucine-rich repeat</keyword>
<keyword evidence="20" id="KW-0675">Receptor</keyword>
<keyword evidence="9 17" id="KW-0547">Nucleotide-binding</keyword>
<keyword evidence="21" id="KW-1185">Reference proteome</keyword>
<keyword evidence="11 17" id="KW-0067">ATP-binding</keyword>
<dbReference type="InterPro" id="IPR011009">
    <property type="entry name" value="Kinase-like_dom_sf"/>
</dbReference>
<sequence>MLTELNLFLNYLEGPIPSSIGRCSSLQHLTLASNYFTGTIPEEILNLTSLAQFYFGENTLSGKIPSGIGKLKQLQIFHGRFNGLSGSIPVSLFNISSLEFVALAYNELSGTLPTMRLPNLLNLELAKNHLEGPLPSSISNSSRLEIISIAVNNFSGPIPTSLGSLQRLNFTHLWLSYNPLDGILPASVGNLSSQLIDIQIAQAKLKGSIPKEIGFLKVFGNSKGNIPETLSKLASLESLNLSGNSLSGVIPKTLESLTSLKYFNSWISHLAPPSYSIHKPTSRKKLVVIIVIGSLAFITVLLCIFTFGIPKKFRNRKARTQPEASPNTELERISYFALQEATDGFSETNLLGVGSFGSVYKTSLRSEQVYAVKVFNLQREGAFKSFDQECEALRNIRHRNLVKVVTCCTTPDFKSLVLQYMTNGSLEKWLYDENCHIHLMQRLDVMIDVACALEYLHHGNPIFIVHCDLKPSNVLLDENMVAHVSDFGISKLLGEEEDYAHTKTLATFGYMALEYGMDGLVTT</sequence>
<dbReference type="PROSITE" id="PS00107">
    <property type="entry name" value="PROTEIN_KINASE_ATP"/>
    <property type="match status" value="1"/>
</dbReference>
<dbReference type="EC" id="2.7.11.1" evidence="2"/>
<dbReference type="PROSITE" id="PS50011">
    <property type="entry name" value="PROTEIN_KINASE_DOM"/>
    <property type="match status" value="1"/>
</dbReference>
<keyword evidence="10" id="KW-0418">Kinase</keyword>
<evidence type="ECO:0000256" key="12">
    <source>
        <dbReference type="ARBA" id="ARBA00022989"/>
    </source>
</evidence>
<dbReference type="SUPFAM" id="SSF52058">
    <property type="entry name" value="L domain-like"/>
    <property type="match status" value="1"/>
</dbReference>
<dbReference type="GO" id="GO:0004674">
    <property type="term" value="F:protein serine/threonine kinase activity"/>
    <property type="evidence" value="ECO:0007669"/>
    <property type="project" value="UniProtKB-KW"/>
</dbReference>
<dbReference type="FunFam" id="1.10.510.10:FF:001023">
    <property type="entry name" value="Os07g0541700 protein"/>
    <property type="match status" value="1"/>
</dbReference>
<dbReference type="InterPro" id="IPR000719">
    <property type="entry name" value="Prot_kinase_dom"/>
</dbReference>
<protein>
    <recommendedName>
        <fullName evidence="2">non-specific serine/threonine protein kinase</fullName>
        <ecNumber evidence="2">2.7.11.1</ecNumber>
    </recommendedName>
</protein>
<dbReference type="SUPFAM" id="SSF56112">
    <property type="entry name" value="Protein kinase-like (PK-like)"/>
    <property type="match status" value="1"/>
</dbReference>
<evidence type="ECO:0000256" key="15">
    <source>
        <dbReference type="ARBA" id="ARBA00047899"/>
    </source>
</evidence>
<dbReference type="PANTHER" id="PTHR27008">
    <property type="entry name" value="OS04G0122200 PROTEIN"/>
    <property type="match status" value="1"/>
</dbReference>
<keyword evidence="5" id="KW-0808">Transferase</keyword>
<evidence type="ECO:0000256" key="2">
    <source>
        <dbReference type="ARBA" id="ARBA00012513"/>
    </source>
</evidence>
<evidence type="ECO:0000256" key="6">
    <source>
        <dbReference type="ARBA" id="ARBA00022692"/>
    </source>
</evidence>
<dbReference type="Pfam" id="PF00560">
    <property type="entry name" value="LRR_1"/>
    <property type="match status" value="3"/>
</dbReference>
<dbReference type="InterPro" id="IPR001611">
    <property type="entry name" value="Leu-rich_rpt"/>
</dbReference>
<dbReference type="InterPro" id="IPR008271">
    <property type="entry name" value="Ser/Thr_kinase_AS"/>
</dbReference>
<keyword evidence="7" id="KW-0732">Signal</keyword>
<dbReference type="PANTHER" id="PTHR27008:SF585">
    <property type="entry name" value="PROTEIN KINASE DOMAIN-CONTAINING PROTEIN"/>
    <property type="match status" value="1"/>
</dbReference>
<keyword evidence="14" id="KW-0325">Glycoprotein</keyword>
<organism evidence="20 21">
    <name type="scientific">Lithospermum erythrorhizon</name>
    <name type="common">Purple gromwell</name>
    <name type="synonym">Lithospermum officinale var. erythrorhizon</name>
    <dbReference type="NCBI Taxonomy" id="34254"/>
    <lineage>
        <taxon>Eukaryota</taxon>
        <taxon>Viridiplantae</taxon>
        <taxon>Streptophyta</taxon>
        <taxon>Embryophyta</taxon>
        <taxon>Tracheophyta</taxon>
        <taxon>Spermatophyta</taxon>
        <taxon>Magnoliopsida</taxon>
        <taxon>eudicotyledons</taxon>
        <taxon>Gunneridae</taxon>
        <taxon>Pentapetalae</taxon>
        <taxon>asterids</taxon>
        <taxon>lamiids</taxon>
        <taxon>Boraginales</taxon>
        <taxon>Boraginaceae</taxon>
        <taxon>Boraginoideae</taxon>
        <taxon>Lithospermeae</taxon>
        <taxon>Lithospermum</taxon>
    </lineage>
</organism>
<dbReference type="FunFam" id="3.30.200.20:FF:000661">
    <property type="entry name" value="Serine-threonine protein kinase plant-type"/>
    <property type="match status" value="1"/>
</dbReference>
<dbReference type="EMBL" id="BAABME010006694">
    <property type="protein sequence ID" value="GAA0169059.1"/>
    <property type="molecule type" value="Genomic_DNA"/>
</dbReference>
<evidence type="ECO:0000259" key="19">
    <source>
        <dbReference type="PROSITE" id="PS50011"/>
    </source>
</evidence>
<dbReference type="GO" id="GO:0005524">
    <property type="term" value="F:ATP binding"/>
    <property type="evidence" value="ECO:0007669"/>
    <property type="project" value="UniProtKB-UniRule"/>
</dbReference>
<keyword evidence="12 18" id="KW-1133">Transmembrane helix</keyword>
<comment type="subcellular location">
    <subcellularLocation>
        <location evidence="1">Membrane</location>
    </subcellularLocation>
</comment>
<dbReference type="InterPro" id="IPR017441">
    <property type="entry name" value="Protein_kinase_ATP_BS"/>
</dbReference>
<evidence type="ECO:0000256" key="16">
    <source>
        <dbReference type="ARBA" id="ARBA00048679"/>
    </source>
</evidence>
<dbReference type="InterPro" id="IPR032675">
    <property type="entry name" value="LRR_dom_sf"/>
</dbReference>
<evidence type="ECO:0000256" key="5">
    <source>
        <dbReference type="ARBA" id="ARBA00022679"/>
    </source>
</evidence>
<dbReference type="Gene3D" id="1.10.510.10">
    <property type="entry name" value="Transferase(Phosphotransferase) domain 1"/>
    <property type="match status" value="1"/>
</dbReference>
<dbReference type="GO" id="GO:0016020">
    <property type="term" value="C:membrane"/>
    <property type="evidence" value="ECO:0007669"/>
    <property type="project" value="UniProtKB-SubCell"/>
</dbReference>